<gene>
    <name evidence="2" type="ORF">Gferi_22280</name>
</gene>
<dbReference type="RefSeq" id="WP_069980337.1">
    <property type="nucleotide sequence ID" value="NZ_CP017269.1"/>
</dbReference>
<dbReference type="CDD" id="cd02440">
    <property type="entry name" value="AdoMet_MTases"/>
    <property type="match status" value="1"/>
</dbReference>
<evidence type="ECO:0000313" key="3">
    <source>
        <dbReference type="Proteomes" id="UP000095743"/>
    </source>
</evidence>
<keyword evidence="2" id="KW-0489">Methyltransferase</keyword>
<dbReference type="GO" id="GO:0032259">
    <property type="term" value="P:methylation"/>
    <property type="evidence" value="ECO:0007669"/>
    <property type="project" value="UniProtKB-KW"/>
</dbReference>
<dbReference type="KEGG" id="gfe:Gferi_22280"/>
<dbReference type="OrthoDB" id="9784101at2"/>
<dbReference type="InterPro" id="IPR029063">
    <property type="entry name" value="SAM-dependent_MTases_sf"/>
</dbReference>
<dbReference type="AlphaFoldDB" id="A0A1D8GMH1"/>
<proteinExistence type="predicted"/>
<dbReference type="Proteomes" id="UP000095743">
    <property type="component" value="Chromosome"/>
</dbReference>
<sequence>MSNKLCPWWMGYMLANPLRKITQDPDKILNAYVSQNMKVLDIGCAMGFFSLPMARLVGDQGRVICVDLQDRMIENLVKKAKKSGVYHRIEARTCSPDSLGIDDMKGAVDFALAFAVIHEVKDKERLFTEIIGVLKPGGKLMIAEPKGHVTEKDFRDTVMLAQRTGFSIAKWPNIGRSYSVLLIRQ</sequence>
<keyword evidence="2" id="KW-0808">Transferase</keyword>
<evidence type="ECO:0000259" key="1">
    <source>
        <dbReference type="Pfam" id="PF13847"/>
    </source>
</evidence>
<evidence type="ECO:0000313" key="2">
    <source>
        <dbReference type="EMBL" id="AOT72022.1"/>
    </source>
</evidence>
<dbReference type="SUPFAM" id="SSF53335">
    <property type="entry name" value="S-adenosyl-L-methionine-dependent methyltransferases"/>
    <property type="match status" value="1"/>
</dbReference>
<dbReference type="PANTHER" id="PTHR43861">
    <property type="entry name" value="TRANS-ACONITATE 2-METHYLTRANSFERASE-RELATED"/>
    <property type="match status" value="1"/>
</dbReference>
<name>A0A1D8GMH1_9FIRM</name>
<accession>A0A1D8GMH1</accession>
<dbReference type="InterPro" id="IPR025714">
    <property type="entry name" value="Methyltranfer_dom"/>
</dbReference>
<dbReference type="Pfam" id="PF13847">
    <property type="entry name" value="Methyltransf_31"/>
    <property type="match status" value="1"/>
</dbReference>
<feature type="domain" description="Methyltransferase" evidence="1">
    <location>
        <begin position="35"/>
        <end position="153"/>
    </location>
</feature>
<organism evidence="2 3">
    <name type="scientific">Geosporobacter ferrireducens</name>
    <dbReference type="NCBI Taxonomy" id="1424294"/>
    <lineage>
        <taxon>Bacteria</taxon>
        <taxon>Bacillati</taxon>
        <taxon>Bacillota</taxon>
        <taxon>Clostridia</taxon>
        <taxon>Peptostreptococcales</taxon>
        <taxon>Thermotaleaceae</taxon>
        <taxon>Geosporobacter</taxon>
    </lineage>
</organism>
<dbReference type="GO" id="GO:0008168">
    <property type="term" value="F:methyltransferase activity"/>
    <property type="evidence" value="ECO:0007669"/>
    <property type="project" value="UniProtKB-KW"/>
</dbReference>
<dbReference type="EMBL" id="CP017269">
    <property type="protein sequence ID" value="AOT72022.1"/>
    <property type="molecule type" value="Genomic_DNA"/>
</dbReference>
<protein>
    <submittedName>
        <fullName evidence="2">Methyltransferase type 11</fullName>
    </submittedName>
</protein>
<dbReference type="STRING" id="1424294.Gferi_22280"/>
<dbReference type="Gene3D" id="3.40.50.150">
    <property type="entry name" value="Vaccinia Virus protein VP39"/>
    <property type="match status" value="1"/>
</dbReference>
<keyword evidence="3" id="KW-1185">Reference proteome</keyword>
<reference evidence="2 3" key="1">
    <citation type="submission" date="2016-09" db="EMBL/GenBank/DDBJ databases">
        <title>Genomic analysis reveals versatility of anaerobic energy metabolism of Geosporobacter ferrireducens IRF9 of phylum Firmicutes.</title>
        <authorList>
            <person name="Kim S.-J."/>
        </authorList>
    </citation>
    <scope>NUCLEOTIDE SEQUENCE [LARGE SCALE GENOMIC DNA]</scope>
    <source>
        <strain evidence="2 3">IRF9</strain>
    </source>
</reference>